<sequence>MIKGGYRTAVAISLGADPRTRTTTIAGGALLLLLSIMAVNRQDGDPAPPTPEAIVAECRQLYTELNPTSSAQPAQRFEMTKGDELLRVYVSEPDNWISVCRSGPTGVDAVAAVRMSDGPDDQLRLFDSSDSTLKANLLLGHVPTDATTIQATLTTGQVVTATHDGDVFAIWSPDATVTGAQVAAT</sequence>
<evidence type="ECO:0000313" key="2">
    <source>
        <dbReference type="Proteomes" id="UP000198688"/>
    </source>
</evidence>
<gene>
    <name evidence="1" type="ORF">SAMN04489716_0662</name>
</gene>
<evidence type="ECO:0000313" key="1">
    <source>
        <dbReference type="EMBL" id="SDS38138.1"/>
    </source>
</evidence>
<dbReference type="EMBL" id="LT629758">
    <property type="protein sequence ID" value="SDS38138.1"/>
    <property type="molecule type" value="Genomic_DNA"/>
</dbReference>
<name>A0A1H1RQY2_9ACTN</name>
<reference evidence="1 2" key="1">
    <citation type="submission" date="2016-10" db="EMBL/GenBank/DDBJ databases">
        <authorList>
            <person name="de Groot N.N."/>
        </authorList>
    </citation>
    <scope>NUCLEOTIDE SEQUENCE [LARGE SCALE GENOMIC DNA]</scope>
    <source>
        <strain evidence="1 2">DSM 43941</strain>
    </source>
</reference>
<dbReference type="AlphaFoldDB" id="A0A1H1RQY2"/>
<protein>
    <submittedName>
        <fullName evidence="1">Uncharacterized protein</fullName>
    </submittedName>
</protein>
<organism evidence="1 2">
    <name type="scientific">Actinoplanes derwentensis</name>
    <dbReference type="NCBI Taxonomy" id="113562"/>
    <lineage>
        <taxon>Bacteria</taxon>
        <taxon>Bacillati</taxon>
        <taxon>Actinomycetota</taxon>
        <taxon>Actinomycetes</taxon>
        <taxon>Micromonosporales</taxon>
        <taxon>Micromonosporaceae</taxon>
        <taxon>Actinoplanes</taxon>
    </lineage>
</organism>
<keyword evidence="2" id="KW-1185">Reference proteome</keyword>
<accession>A0A1H1RQY2</accession>
<dbReference type="Proteomes" id="UP000198688">
    <property type="component" value="Chromosome I"/>
</dbReference>
<proteinExistence type="predicted"/>